<name>A0A7Z0MQ28_9GAMM</name>
<evidence type="ECO:0000259" key="9">
    <source>
        <dbReference type="Pfam" id="PF25179"/>
    </source>
</evidence>
<evidence type="ECO:0000256" key="2">
    <source>
        <dbReference type="ARBA" id="ARBA00005512"/>
    </source>
</evidence>
<evidence type="ECO:0000313" key="11">
    <source>
        <dbReference type="Proteomes" id="UP000537890"/>
    </source>
</evidence>
<feature type="transmembrane region" description="Helical" evidence="7">
    <location>
        <begin position="102"/>
        <end position="124"/>
    </location>
</feature>
<evidence type="ECO:0000256" key="4">
    <source>
        <dbReference type="ARBA" id="ARBA00022824"/>
    </source>
</evidence>
<dbReference type="InterPro" id="IPR057434">
    <property type="entry name" value="LMF1/2_N"/>
</dbReference>
<dbReference type="AlphaFoldDB" id="A0A7Z0MQ28"/>
<evidence type="ECO:0000256" key="3">
    <source>
        <dbReference type="ARBA" id="ARBA00022692"/>
    </source>
</evidence>
<dbReference type="Proteomes" id="UP000537890">
    <property type="component" value="Unassembled WGS sequence"/>
</dbReference>
<evidence type="ECO:0000313" key="10">
    <source>
        <dbReference type="EMBL" id="NYT47267.1"/>
    </source>
</evidence>
<dbReference type="Pfam" id="PF06762">
    <property type="entry name" value="LMF1"/>
    <property type="match status" value="1"/>
</dbReference>
<accession>A0A7Z0MQ28</accession>
<proteinExistence type="inferred from homology"/>
<dbReference type="PANTHER" id="PTHR14463">
    <property type="entry name" value="LIPASE MATURATION FACTOR"/>
    <property type="match status" value="1"/>
</dbReference>
<comment type="subcellular location">
    <subcellularLocation>
        <location evidence="1">Endoplasmic reticulum membrane</location>
        <topology evidence="1">Multi-pass membrane protein</topology>
    </subcellularLocation>
</comment>
<dbReference type="Pfam" id="PF25179">
    <property type="entry name" value="LMF1_C"/>
    <property type="match status" value="1"/>
</dbReference>
<sequence length="448" mass="51431">MSVQIEGLVGVNGILPINDKLAVIEQVYQQQQFWHTPTIFWINASDAMLSGVCYAGMAAACLLLFNVFTKAALIACYLLYLSCVEAGQDFTHFQWDVFLLEIGFLAIFLTWGSGIIVLLFRWLLARFMFMGGLVKIVSGDPNWANLTALNYHYLTQPLPSAIAYYAFYLPDWLHKASVAGMFFIELVIPFFVFLTRPFRLFACAAFILLQGLIMLTGNYNFFNLLVILLCLFLLQDQDMAQILPSGLKSGIQMKKPVTGIIAHVVAGLLASFIILICGMQIWLYHVRMPLAQPLNRLLRTTSSFLLVNNYGPFAVMTTQRKEIIIQGSHDGQRWLDYEFKYKPGKLTREPDWNIPHQPRLDWQMWFSALSPARKNSWFDSLVKKLLQGSPQVLSLLDKPPFVDKPPRYIRALLYRYNYTSLEQRNNNGQIWQRQYQGVYWPVSTLRSE</sequence>
<feature type="transmembrane region" description="Helical" evidence="7">
    <location>
        <begin position="201"/>
        <end position="234"/>
    </location>
</feature>
<comment type="caution">
    <text evidence="10">The sequence shown here is derived from an EMBL/GenBank/DDBJ whole genome shotgun (WGS) entry which is preliminary data.</text>
</comment>
<feature type="domain" description="Lipase maturation factor 1/2 N-terminal" evidence="8">
    <location>
        <begin position="92"/>
        <end position="239"/>
    </location>
</feature>
<evidence type="ECO:0000256" key="6">
    <source>
        <dbReference type="ARBA" id="ARBA00023136"/>
    </source>
</evidence>
<evidence type="ECO:0000259" key="8">
    <source>
        <dbReference type="Pfam" id="PF06762"/>
    </source>
</evidence>
<feature type="domain" description="Lipase maturation factor 1/2 C-terminal" evidence="9">
    <location>
        <begin position="306"/>
        <end position="441"/>
    </location>
</feature>
<evidence type="ECO:0000256" key="5">
    <source>
        <dbReference type="ARBA" id="ARBA00022989"/>
    </source>
</evidence>
<feature type="transmembrane region" description="Helical" evidence="7">
    <location>
        <begin position="260"/>
        <end position="284"/>
    </location>
</feature>
<protein>
    <submittedName>
        <fullName evidence="10">Lipase maturation factor family protein</fullName>
    </submittedName>
</protein>
<keyword evidence="5 7" id="KW-1133">Transmembrane helix</keyword>
<reference evidence="10 11" key="1">
    <citation type="submission" date="2020-05" db="EMBL/GenBank/DDBJ databases">
        <title>Horizontal transmission and recombination maintain forever young bacterial symbiont genomes.</title>
        <authorList>
            <person name="Russell S.L."/>
            <person name="Pepper-Tunick E."/>
            <person name="Svedberg J."/>
            <person name="Byrne A."/>
            <person name="Ruelas Castillo J."/>
            <person name="Vollmers C."/>
            <person name="Beinart R.A."/>
            <person name="Corbett-Detig R."/>
        </authorList>
    </citation>
    <scope>NUCLEOTIDE SEQUENCE [LARGE SCALE GENOMIC DNA]</scope>
    <source>
        <strain evidence="10">4727-3</strain>
    </source>
</reference>
<feature type="transmembrane region" description="Helical" evidence="7">
    <location>
        <begin position="54"/>
        <end position="81"/>
    </location>
</feature>
<gene>
    <name evidence="10" type="ORF">H0A75_06480</name>
</gene>
<feature type="transmembrane region" description="Helical" evidence="7">
    <location>
        <begin position="176"/>
        <end position="194"/>
    </location>
</feature>
<keyword evidence="6 7" id="KW-0472">Membrane</keyword>
<evidence type="ECO:0000256" key="7">
    <source>
        <dbReference type="SAM" id="Phobius"/>
    </source>
</evidence>
<evidence type="ECO:0000256" key="1">
    <source>
        <dbReference type="ARBA" id="ARBA00004477"/>
    </source>
</evidence>
<organism evidence="10 11">
    <name type="scientific">Candidatus Methanofishera endochildressiae</name>
    <dbReference type="NCBI Taxonomy" id="2738884"/>
    <lineage>
        <taxon>Bacteria</taxon>
        <taxon>Pseudomonadati</taxon>
        <taxon>Pseudomonadota</taxon>
        <taxon>Gammaproteobacteria</taxon>
        <taxon>Candidatus Methanofishera</taxon>
    </lineage>
</organism>
<dbReference type="GO" id="GO:0051604">
    <property type="term" value="P:protein maturation"/>
    <property type="evidence" value="ECO:0007669"/>
    <property type="project" value="InterPro"/>
</dbReference>
<comment type="similarity">
    <text evidence="2">Belongs to the lipase maturation factor family.</text>
</comment>
<dbReference type="InterPro" id="IPR009613">
    <property type="entry name" value="LMF"/>
</dbReference>
<dbReference type="InterPro" id="IPR057433">
    <property type="entry name" value="LMF1/2_C"/>
</dbReference>
<keyword evidence="4" id="KW-0256">Endoplasmic reticulum</keyword>
<dbReference type="EMBL" id="JACCHS010000112">
    <property type="protein sequence ID" value="NYT47267.1"/>
    <property type="molecule type" value="Genomic_DNA"/>
</dbReference>
<keyword evidence="3 7" id="KW-0812">Transmembrane</keyword>